<dbReference type="PANTHER" id="PTHR33390">
    <property type="entry name" value="STRESS UP-REGULATED NOD 19 PROTEIN"/>
    <property type="match status" value="1"/>
</dbReference>
<accession>A0A8J5KC77</accession>
<keyword evidence="1" id="KW-0472">Membrane</keyword>
<keyword evidence="1" id="KW-1133">Transmembrane helix</keyword>
<evidence type="ECO:0008006" key="4">
    <source>
        <dbReference type="Google" id="ProtNLM"/>
    </source>
</evidence>
<dbReference type="EMBL" id="JACMSC010000018">
    <property type="protein sequence ID" value="KAG6477331.1"/>
    <property type="molecule type" value="Genomic_DNA"/>
</dbReference>
<dbReference type="InterPro" id="IPR011692">
    <property type="entry name" value="Stress_up-reg_Nod19"/>
</dbReference>
<dbReference type="AlphaFoldDB" id="A0A8J5KC77"/>
<evidence type="ECO:0000313" key="3">
    <source>
        <dbReference type="Proteomes" id="UP000734854"/>
    </source>
</evidence>
<sequence length="558" mass="61686">MVSSSFSQIRNDSLQSSSTMFSLAKSSTLNFKRVVDADRVARRCRAVDQRTMFVVAELVEVEIQIMGADDLVRRLVISVHGRRAPATKSRVTDTLTSCLPDTMLHIQSDKLLLLLLLMQLSFTSLIASQRQHQRVKSAVFLSPPLTLRPGSVASKLYYNVPFPRGHIALKSFNGEVVDGNGTPVPLHETYLHHWVMERYYARKGGAATETNYSDIKSSDNSSYIWARNAGICIGTLRQHFGLGSETRRTDTWVPDPYGIEVGNPSQVPDGYEERWVLNIHAIDTRGVVDRLGCTECKCSLYNVTKDEFGAPLPKDYVGGLYCCHDQTQCRVREGYGNVARTLHLRYTVKWLDWLENHLVPVKIYIFDVTDSGEPVDPTEEDPFKLSCKIEYQVEACRVDDNAKCVDSKKVKLVMAKGGDIVYGVAHQHTAGVGAALYGQDGRVLCTSNPKYGEGEDVGDEVGYIVGMSTCYPEPGSVRVTDGEVLTLESNYSSSQAHTGVMGLFYILVAEVAPGEMELPKHTLSFVLAGGVLMALAAAGICYLWKKRKNAAYETLAIA</sequence>
<evidence type="ECO:0000313" key="2">
    <source>
        <dbReference type="EMBL" id="KAG6477331.1"/>
    </source>
</evidence>
<proteinExistence type="predicted"/>
<keyword evidence="3" id="KW-1185">Reference proteome</keyword>
<organism evidence="2 3">
    <name type="scientific">Zingiber officinale</name>
    <name type="common">Ginger</name>
    <name type="synonym">Amomum zingiber</name>
    <dbReference type="NCBI Taxonomy" id="94328"/>
    <lineage>
        <taxon>Eukaryota</taxon>
        <taxon>Viridiplantae</taxon>
        <taxon>Streptophyta</taxon>
        <taxon>Embryophyta</taxon>
        <taxon>Tracheophyta</taxon>
        <taxon>Spermatophyta</taxon>
        <taxon>Magnoliopsida</taxon>
        <taxon>Liliopsida</taxon>
        <taxon>Zingiberales</taxon>
        <taxon>Zingiberaceae</taxon>
        <taxon>Zingiber</taxon>
    </lineage>
</organism>
<dbReference type="Pfam" id="PF07712">
    <property type="entry name" value="SURNod19"/>
    <property type="match status" value="1"/>
</dbReference>
<evidence type="ECO:0000256" key="1">
    <source>
        <dbReference type="SAM" id="Phobius"/>
    </source>
</evidence>
<keyword evidence="1" id="KW-0812">Transmembrane</keyword>
<gene>
    <name evidence="2" type="ORF">ZIOFF_066584</name>
</gene>
<feature type="transmembrane region" description="Helical" evidence="1">
    <location>
        <begin position="523"/>
        <end position="544"/>
    </location>
</feature>
<name>A0A8J5KC77_ZINOF</name>
<comment type="caution">
    <text evidence="2">The sequence shown here is derived from an EMBL/GenBank/DDBJ whole genome shotgun (WGS) entry which is preliminary data.</text>
</comment>
<protein>
    <recommendedName>
        <fullName evidence="4">Stress up-regulated Nod 19 protein</fullName>
    </recommendedName>
</protein>
<dbReference type="PANTHER" id="PTHR33390:SF1">
    <property type="entry name" value="STRESS UP-REGULATED NOD 19 PROTEIN"/>
    <property type="match status" value="1"/>
</dbReference>
<reference evidence="2 3" key="1">
    <citation type="submission" date="2020-08" db="EMBL/GenBank/DDBJ databases">
        <title>Plant Genome Project.</title>
        <authorList>
            <person name="Zhang R.-G."/>
        </authorList>
    </citation>
    <scope>NUCLEOTIDE SEQUENCE [LARGE SCALE GENOMIC DNA]</scope>
    <source>
        <tissue evidence="2">Rhizome</tissue>
    </source>
</reference>
<dbReference type="Proteomes" id="UP000734854">
    <property type="component" value="Unassembled WGS sequence"/>
</dbReference>